<evidence type="ECO:0000259" key="5">
    <source>
        <dbReference type="Pfam" id="PF14382"/>
    </source>
</evidence>
<sequence>MSEQQDEPVVCLPGERLCRSEDSIVLGIGTYEQNGYVYASKSGIVNIEDSGDKCQVVSVHKPGFHLTIPATGDVVTARVLVTTPKFAKCAIFCVRNVLLESSYRGLLRKEDVRETEKDRVDIYKSFRPGDVILARVINQLEQTFLLTTAENELGVVIAYASDYRKTRVPMVPVGWSEMQCPQTTIKEPRKVAKVLPESSINALK</sequence>
<dbReference type="Pfam" id="PF14382">
    <property type="entry name" value="ECR1_N"/>
    <property type="match status" value="1"/>
</dbReference>
<dbReference type="InterPro" id="IPR025721">
    <property type="entry name" value="Exosome_cplx_N_dom"/>
</dbReference>
<organism evidence="6 7">
    <name type="scientific">Drosophila mauritiana</name>
    <name type="common">Fruit fly</name>
    <dbReference type="NCBI Taxonomy" id="7226"/>
    <lineage>
        <taxon>Eukaryota</taxon>
        <taxon>Metazoa</taxon>
        <taxon>Ecdysozoa</taxon>
        <taxon>Arthropoda</taxon>
        <taxon>Hexapoda</taxon>
        <taxon>Insecta</taxon>
        <taxon>Pterygota</taxon>
        <taxon>Neoptera</taxon>
        <taxon>Endopterygota</taxon>
        <taxon>Diptera</taxon>
        <taxon>Brachycera</taxon>
        <taxon>Muscomorpha</taxon>
        <taxon>Ephydroidea</taxon>
        <taxon>Drosophilidae</taxon>
        <taxon>Drosophila</taxon>
        <taxon>Sophophora</taxon>
    </lineage>
</organism>
<dbReference type="Proteomes" id="UP000515162">
    <property type="component" value="Chromosome 2L"/>
</dbReference>
<feature type="domain" description="Exosome complex component CSL4 C-terminal" evidence="4">
    <location>
        <begin position="99"/>
        <end position="137"/>
    </location>
</feature>
<name>A0A6P8KWA9_DROMA</name>
<dbReference type="GO" id="GO:0005737">
    <property type="term" value="C:cytoplasm"/>
    <property type="evidence" value="ECO:0007669"/>
    <property type="project" value="TreeGrafter"/>
</dbReference>
<dbReference type="Pfam" id="PF10447">
    <property type="entry name" value="EXOSC1"/>
    <property type="match status" value="1"/>
</dbReference>
<accession>A0A6P8KWA9</accession>
<dbReference type="FunFam" id="2.40.50.140:FF:000198">
    <property type="entry name" value="Exosome complex component CSL4"/>
    <property type="match status" value="1"/>
</dbReference>
<evidence type="ECO:0000256" key="2">
    <source>
        <dbReference type="ARBA" id="ARBA00022490"/>
    </source>
</evidence>
<dbReference type="Gene3D" id="2.40.50.140">
    <property type="entry name" value="Nucleic acid-binding proteins"/>
    <property type="match status" value="1"/>
</dbReference>
<evidence type="ECO:0000313" key="6">
    <source>
        <dbReference type="Proteomes" id="UP000515162"/>
    </source>
</evidence>
<feature type="domain" description="Exosome complex component N-terminal" evidence="5">
    <location>
        <begin position="10"/>
        <end position="47"/>
    </location>
</feature>
<dbReference type="Gene3D" id="2.40.50.100">
    <property type="match status" value="1"/>
</dbReference>
<evidence type="ECO:0000256" key="3">
    <source>
        <dbReference type="ARBA" id="ARBA00022835"/>
    </source>
</evidence>
<dbReference type="FunFam" id="2.40.50.100:FF:000024">
    <property type="entry name" value="Exosome complex component CSL4"/>
    <property type="match status" value="1"/>
</dbReference>
<keyword evidence="6" id="KW-1185">Reference proteome</keyword>
<reference evidence="7" key="1">
    <citation type="submission" date="2025-08" db="UniProtKB">
        <authorList>
            <consortium name="RefSeq"/>
        </authorList>
    </citation>
    <scope>IDENTIFICATION</scope>
    <source>
        <strain evidence="7">Mau12</strain>
        <tissue evidence="7">Whole Body</tissue>
    </source>
</reference>
<dbReference type="PANTHER" id="PTHR12686:SF8">
    <property type="entry name" value="EXOSOME COMPLEX COMPONENT CSL4"/>
    <property type="match status" value="1"/>
</dbReference>
<evidence type="ECO:0000313" key="7">
    <source>
        <dbReference type="RefSeq" id="XP_033173443.1"/>
    </source>
</evidence>
<dbReference type="GO" id="GO:0006396">
    <property type="term" value="P:RNA processing"/>
    <property type="evidence" value="ECO:0007669"/>
    <property type="project" value="InterPro"/>
</dbReference>
<dbReference type="GeneID" id="117150594"/>
<dbReference type="InterPro" id="IPR019495">
    <property type="entry name" value="EXOSC1_C"/>
</dbReference>
<evidence type="ECO:0000259" key="4">
    <source>
        <dbReference type="Pfam" id="PF10447"/>
    </source>
</evidence>
<dbReference type="GO" id="GO:0003723">
    <property type="term" value="F:RNA binding"/>
    <property type="evidence" value="ECO:0007669"/>
    <property type="project" value="InterPro"/>
</dbReference>
<keyword evidence="3" id="KW-0271">Exosome</keyword>
<comment type="subcellular location">
    <subcellularLocation>
        <location evidence="1">Nucleus</location>
        <location evidence="1">Nucleolus</location>
    </subcellularLocation>
</comment>
<dbReference type="RefSeq" id="XP_033173443.1">
    <property type="nucleotide sequence ID" value="XM_033317552.1"/>
</dbReference>
<protein>
    <submittedName>
        <fullName evidence="7">Exosome complex component CSL4</fullName>
    </submittedName>
</protein>
<dbReference type="CTD" id="34548"/>
<dbReference type="InterPro" id="IPR039771">
    <property type="entry name" value="Csl4"/>
</dbReference>
<evidence type="ECO:0000256" key="1">
    <source>
        <dbReference type="ARBA" id="ARBA00004604"/>
    </source>
</evidence>
<dbReference type="InterPro" id="IPR012340">
    <property type="entry name" value="NA-bd_OB-fold"/>
</dbReference>
<dbReference type="AlphaFoldDB" id="A0A6P8KWA9"/>
<dbReference type="SUPFAM" id="SSF110324">
    <property type="entry name" value="Ribosomal L27 protein-like"/>
    <property type="match status" value="1"/>
</dbReference>
<gene>
    <name evidence="7" type="primary">LOC117150594</name>
</gene>
<dbReference type="PANTHER" id="PTHR12686">
    <property type="entry name" value="3'-5' EXORIBONUCLEASE CSL4-RELATED"/>
    <property type="match status" value="1"/>
</dbReference>
<dbReference type="CDD" id="cd05791">
    <property type="entry name" value="S1_CSL4"/>
    <property type="match status" value="1"/>
</dbReference>
<dbReference type="SUPFAM" id="SSF50249">
    <property type="entry name" value="Nucleic acid-binding proteins"/>
    <property type="match status" value="1"/>
</dbReference>
<keyword evidence="2" id="KW-0963">Cytoplasm</keyword>
<dbReference type="GO" id="GO:0005730">
    <property type="term" value="C:nucleolus"/>
    <property type="evidence" value="ECO:0007669"/>
    <property type="project" value="UniProtKB-SubCell"/>
</dbReference>
<proteinExistence type="predicted"/>
<dbReference type="GO" id="GO:0000176">
    <property type="term" value="C:nuclear exosome (RNase complex)"/>
    <property type="evidence" value="ECO:0007669"/>
    <property type="project" value="TreeGrafter"/>
</dbReference>